<keyword evidence="1" id="KW-0812">Transmembrane</keyword>
<organism evidence="2 3">
    <name type="scientific">Leptospira stimsonii</name>
    <dbReference type="NCBI Taxonomy" id="2202203"/>
    <lineage>
        <taxon>Bacteria</taxon>
        <taxon>Pseudomonadati</taxon>
        <taxon>Spirochaetota</taxon>
        <taxon>Spirochaetia</taxon>
        <taxon>Leptospirales</taxon>
        <taxon>Leptospiraceae</taxon>
        <taxon>Leptospira</taxon>
    </lineage>
</organism>
<keyword evidence="1" id="KW-0472">Membrane</keyword>
<keyword evidence="3" id="KW-1185">Reference proteome</keyword>
<feature type="transmembrane region" description="Helical" evidence="1">
    <location>
        <begin position="89"/>
        <end position="110"/>
    </location>
</feature>
<reference evidence="3" key="1">
    <citation type="journal article" date="2019" name="PLoS Negl. Trop. Dis.">
        <title>Revisiting the worldwide diversity of Leptospira species in the environment.</title>
        <authorList>
            <person name="Vincent A.T."/>
            <person name="Schiettekatte O."/>
            <person name="Bourhy P."/>
            <person name="Veyrier F.J."/>
            <person name="Picardeau M."/>
        </authorList>
    </citation>
    <scope>NUCLEOTIDE SEQUENCE [LARGE SCALE GENOMIC DNA]</scope>
    <source>
        <strain evidence="3">201702407</strain>
    </source>
</reference>
<dbReference type="Proteomes" id="UP000297422">
    <property type="component" value="Unassembled WGS sequence"/>
</dbReference>
<accession>A0ABY2NAI3</accession>
<feature type="transmembrane region" description="Helical" evidence="1">
    <location>
        <begin position="38"/>
        <end position="59"/>
    </location>
</feature>
<gene>
    <name evidence="2" type="ORF">EHQ90_05215</name>
</gene>
<evidence type="ECO:0000256" key="1">
    <source>
        <dbReference type="SAM" id="Phobius"/>
    </source>
</evidence>
<keyword evidence="1" id="KW-1133">Transmembrane helix</keyword>
<protein>
    <submittedName>
        <fullName evidence="2">Uncharacterized protein</fullName>
    </submittedName>
</protein>
<feature type="transmembrane region" description="Helical" evidence="1">
    <location>
        <begin position="177"/>
        <end position="194"/>
    </location>
</feature>
<dbReference type="RefSeq" id="WP_135684273.1">
    <property type="nucleotide sequence ID" value="NZ_RQEQ01000073.1"/>
</dbReference>
<evidence type="ECO:0000313" key="2">
    <source>
        <dbReference type="EMBL" id="TGM19296.1"/>
    </source>
</evidence>
<comment type="caution">
    <text evidence="2">The sequence shown here is derived from an EMBL/GenBank/DDBJ whole genome shotgun (WGS) entry which is preliminary data.</text>
</comment>
<feature type="transmembrane region" description="Helical" evidence="1">
    <location>
        <begin position="215"/>
        <end position="243"/>
    </location>
</feature>
<name>A0ABY2NAI3_9LEPT</name>
<proteinExistence type="predicted"/>
<dbReference type="EMBL" id="RQGT01000030">
    <property type="protein sequence ID" value="TGM19296.1"/>
    <property type="molecule type" value="Genomic_DNA"/>
</dbReference>
<sequence>MIPKKQYLLYLNFIMKFRWSIDTSYLPKTFPGWIRFCFRYPISFLLIAVVVFIGATVYMDRSFVISSIPLPWNEPVSFLQFISHRLGSLLFFSLLIAIGCGFLWFFWLLALSTPSGVLRSEEEIQRLPPGDTNLKNEEEARLSDGKKCMFRIRWRNDSVLPLQGSPRWIVFVSRYPVFYLLPNFILFPYAYFWYRWIADWESGKMESLHLGSLNLLYDAFGIWGVVGFYLFLGGLFLWLFWYYAIREPK</sequence>
<evidence type="ECO:0000313" key="3">
    <source>
        <dbReference type="Proteomes" id="UP000297422"/>
    </source>
</evidence>